<dbReference type="OrthoDB" id="9789562at2"/>
<gene>
    <name evidence="1" type="ORF">U473_11500</name>
</gene>
<organism evidence="1 2">
    <name type="scientific">Tepidibacillus decaturensis</name>
    <dbReference type="NCBI Taxonomy" id="1413211"/>
    <lineage>
        <taxon>Bacteria</taxon>
        <taxon>Bacillati</taxon>
        <taxon>Bacillota</taxon>
        <taxon>Bacilli</taxon>
        <taxon>Bacillales</taxon>
        <taxon>Bacillaceae</taxon>
        <taxon>Tepidibacillus</taxon>
    </lineage>
</organism>
<dbReference type="RefSeq" id="WP_068726466.1">
    <property type="nucleotide sequence ID" value="NZ_LSKU01000001.1"/>
</dbReference>
<reference evidence="1 2" key="1">
    <citation type="submission" date="2016-02" db="EMBL/GenBank/DDBJ databases">
        <title>Draft Genome for Tepidibacillus decaturensis nov. sp. Strain Z9, an Anaerobic, Moderately Thermophilic and Heterotrophic Bacterium from Deep Subsurface of the Illinois Basin, USA.</title>
        <authorList>
            <person name="Dong Y."/>
            <person name="Chang J.Y."/>
            <person name="Sanford R."/>
            <person name="Fouke B.W."/>
        </authorList>
    </citation>
    <scope>NUCLEOTIDE SEQUENCE [LARGE SCALE GENOMIC DNA]</scope>
    <source>
        <strain evidence="1 2">Z9</strain>
    </source>
</reference>
<name>A0A135L6G8_9BACI</name>
<dbReference type="AlphaFoldDB" id="A0A135L6G8"/>
<evidence type="ECO:0000313" key="1">
    <source>
        <dbReference type="EMBL" id="KXG44572.1"/>
    </source>
</evidence>
<keyword evidence="2" id="KW-1185">Reference proteome</keyword>
<sequence length="126" mass="14671">MAYPEKFPLLDSIKDVLDEVGNRDENTVIKLECFLKTTEKRAKEMIQTASDKQKEDRKIDFGMSKCSKWMIGHDNTVSLNVNLPSLDEIENDIKYIENYIKEINSRGRRNQKRREAMLSSEITKIG</sequence>
<accession>A0A135L6G8</accession>
<comment type="caution">
    <text evidence="1">The sequence shown here is derived from an EMBL/GenBank/DDBJ whole genome shotgun (WGS) entry which is preliminary data.</text>
</comment>
<proteinExistence type="predicted"/>
<evidence type="ECO:0000313" key="2">
    <source>
        <dbReference type="Proteomes" id="UP000070352"/>
    </source>
</evidence>
<dbReference type="EMBL" id="LSKU01000001">
    <property type="protein sequence ID" value="KXG44572.1"/>
    <property type="molecule type" value="Genomic_DNA"/>
</dbReference>
<protein>
    <submittedName>
        <fullName evidence="1">Uncharacterized protein</fullName>
    </submittedName>
</protein>
<dbReference type="STRING" id="1413211.U473_11500"/>
<dbReference type="Proteomes" id="UP000070352">
    <property type="component" value="Unassembled WGS sequence"/>
</dbReference>